<dbReference type="RefSeq" id="WP_151969744.1">
    <property type="nucleotide sequence ID" value="NZ_AP019860.1"/>
</dbReference>
<evidence type="ECO:0000313" key="3">
    <source>
        <dbReference type="Proteomes" id="UP000326354"/>
    </source>
</evidence>
<dbReference type="OrthoDB" id="278173at2"/>
<keyword evidence="1" id="KW-1133">Transmembrane helix</keyword>
<organism evidence="2 3">
    <name type="scientific">Uabimicrobium amorphum</name>
    <dbReference type="NCBI Taxonomy" id="2596890"/>
    <lineage>
        <taxon>Bacteria</taxon>
        <taxon>Pseudomonadati</taxon>
        <taxon>Planctomycetota</taxon>
        <taxon>Candidatus Uabimicrobiia</taxon>
        <taxon>Candidatus Uabimicrobiales</taxon>
        <taxon>Candidatus Uabimicrobiaceae</taxon>
        <taxon>Candidatus Uabimicrobium</taxon>
    </lineage>
</organism>
<dbReference type="EMBL" id="AP019860">
    <property type="protein sequence ID" value="BBM85653.1"/>
    <property type="molecule type" value="Genomic_DNA"/>
</dbReference>
<dbReference type="AlphaFoldDB" id="A0A5S9F505"/>
<proteinExistence type="predicted"/>
<dbReference type="Proteomes" id="UP000326354">
    <property type="component" value="Chromosome"/>
</dbReference>
<evidence type="ECO:0000313" key="2">
    <source>
        <dbReference type="EMBL" id="BBM85653.1"/>
    </source>
</evidence>
<evidence type="ECO:0000256" key="1">
    <source>
        <dbReference type="SAM" id="Phobius"/>
    </source>
</evidence>
<keyword evidence="3" id="KW-1185">Reference proteome</keyword>
<gene>
    <name evidence="2" type="ORF">UABAM_04027</name>
</gene>
<feature type="transmembrane region" description="Helical" evidence="1">
    <location>
        <begin position="95"/>
        <end position="113"/>
    </location>
</feature>
<keyword evidence="1" id="KW-0812">Transmembrane</keyword>
<reference evidence="2 3" key="1">
    <citation type="submission" date="2019-08" db="EMBL/GenBank/DDBJ databases">
        <title>Complete genome sequence of Candidatus Uab amorphum.</title>
        <authorList>
            <person name="Shiratori T."/>
            <person name="Suzuki S."/>
            <person name="Kakizawa Y."/>
            <person name="Ishida K."/>
        </authorList>
    </citation>
    <scope>NUCLEOTIDE SEQUENCE [LARGE SCALE GENOMIC DNA]</scope>
    <source>
        <strain evidence="2 3">SRT547</strain>
    </source>
</reference>
<accession>A0A5S9F505</accession>
<dbReference type="KEGG" id="uam:UABAM_04027"/>
<name>A0A5S9F505_UABAM</name>
<protein>
    <submittedName>
        <fullName evidence="2">Uncharacterized protein</fullName>
    </submittedName>
</protein>
<keyword evidence="1" id="KW-0472">Membrane</keyword>
<sequence>MKIVVKCTCGKILRLPMEYAGRHAKCPQCSKLNLVPKLNEEESATQIEVRSCPTCGLFLSDADEVCVSCYTNLKTGEWDASKIKRKGFLRQHWQAATYAILLGCISILSIRLWQKDQEISTFLAKEQGLKSHSREDLQEKWQRLHNFENRPSMSDLKGYRIALWKELHKETLQEQTVLQKWMTACYLRDEDVINKMEKDLLSHLHLHQTNVEQLQHEQRYGEIVTRITPKLLEEVFALLSAVNASPRVKEGFQKLIHQYRGNTKNAAGHDVTDDKKRLRDYQKNFKNYLKKFYRTMYERRYSKAQEELEKFWNDINALSYFEPENKLVQEIRQKLKDVQGIKRLIDTAQKGAQHFGGLKRKQLSLRNHKKIVGRIQKYHENAFHIVSGGKERRIKLSELSNKDIVFFALRENKDDDTYLNAAIFLGYEQNYNMAIRMLQRAQGQGASFQEIKVYQNWLQEMSKNTTEK</sequence>